<protein>
    <submittedName>
        <fullName evidence="2">GyrI-like domain-containing protein</fullName>
    </submittedName>
</protein>
<dbReference type="InterPro" id="IPR011256">
    <property type="entry name" value="Reg_factor_effector_dom_sf"/>
</dbReference>
<proteinExistence type="predicted"/>
<dbReference type="Proteomes" id="UP000634529">
    <property type="component" value="Unassembled WGS sequence"/>
</dbReference>
<keyword evidence="3" id="KW-1185">Reference proteome</keyword>
<dbReference type="SUPFAM" id="SSF55136">
    <property type="entry name" value="Probable bacterial effector-binding domain"/>
    <property type="match status" value="1"/>
</dbReference>
<sequence>MLGITGYLLLLIGVCASGQWGGNEGFDYIMGIASDQEVPEGLVKIDIPAATWAVFESTGVPQNIQESWKRLYTDWLPVSSYDLADLPAIESYFPPEENKNELWIPVVKNDK</sequence>
<dbReference type="Pfam" id="PF06445">
    <property type="entry name" value="GyrI-like"/>
    <property type="match status" value="1"/>
</dbReference>
<accession>A0ABR9AV36</accession>
<evidence type="ECO:0000259" key="1">
    <source>
        <dbReference type="SMART" id="SM00871"/>
    </source>
</evidence>
<organism evidence="2 3">
    <name type="scientific">Paenibacillus arenosi</name>
    <dbReference type="NCBI Taxonomy" id="2774142"/>
    <lineage>
        <taxon>Bacteria</taxon>
        <taxon>Bacillati</taxon>
        <taxon>Bacillota</taxon>
        <taxon>Bacilli</taxon>
        <taxon>Bacillales</taxon>
        <taxon>Paenibacillaceae</taxon>
        <taxon>Paenibacillus</taxon>
    </lineage>
</organism>
<dbReference type="SMART" id="SM00871">
    <property type="entry name" value="AraC_E_bind"/>
    <property type="match status" value="1"/>
</dbReference>
<gene>
    <name evidence="2" type="ORF">IFO66_06625</name>
</gene>
<feature type="domain" description="AraC effector-binding" evidence="1">
    <location>
        <begin position="2"/>
        <end position="107"/>
    </location>
</feature>
<dbReference type="InterPro" id="IPR010499">
    <property type="entry name" value="AraC_E-bd"/>
</dbReference>
<evidence type="ECO:0000313" key="3">
    <source>
        <dbReference type="Proteomes" id="UP000634529"/>
    </source>
</evidence>
<dbReference type="Gene3D" id="3.20.80.10">
    <property type="entry name" value="Regulatory factor, effector binding domain"/>
    <property type="match status" value="1"/>
</dbReference>
<comment type="caution">
    <text evidence="2">The sequence shown here is derived from an EMBL/GenBank/DDBJ whole genome shotgun (WGS) entry which is preliminary data.</text>
</comment>
<dbReference type="EMBL" id="JACYTN010000003">
    <property type="protein sequence ID" value="MBD8497980.1"/>
    <property type="molecule type" value="Genomic_DNA"/>
</dbReference>
<name>A0ABR9AV36_9BACL</name>
<dbReference type="InterPro" id="IPR029442">
    <property type="entry name" value="GyrI-like"/>
</dbReference>
<reference evidence="2 3" key="1">
    <citation type="submission" date="2020-09" db="EMBL/GenBank/DDBJ databases">
        <title>Paenibacillus sp. CAU 1523 isolated from sand of Haeundae Beach.</title>
        <authorList>
            <person name="Kim W."/>
        </authorList>
    </citation>
    <scope>NUCLEOTIDE SEQUENCE [LARGE SCALE GENOMIC DNA]</scope>
    <source>
        <strain evidence="2 3">CAU 1523</strain>
    </source>
</reference>
<evidence type="ECO:0000313" key="2">
    <source>
        <dbReference type="EMBL" id="MBD8497980.1"/>
    </source>
</evidence>